<protein>
    <recommendedName>
        <fullName evidence="7">Major facilitator superfamily (MFS) profile domain-containing protein</fullName>
    </recommendedName>
</protein>
<dbReference type="SUPFAM" id="SSF103473">
    <property type="entry name" value="MFS general substrate transporter"/>
    <property type="match status" value="1"/>
</dbReference>
<dbReference type="InterPro" id="IPR036259">
    <property type="entry name" value="MFS_trans_sf"/>
</dbReference>
<feature type="transmembrane region" description="Helical" evidence="6">
    <location>
        <begin position="165"/>
        <end position="188"/>
    </location>
</feature>
<feature type="transmembrane region" description="Helical" evidence="6">
    <location>
        <begin position="200"/>
        <end position="220"/>
    </location>
</feature>
<feature type="transmembrane region" description="Helical" evidence="6">
    <location>
        <begin position="130"/>
        <end position="153"/>
    </location>
</feature>
<dbReference type="OrthoDB" id="2985014at2759"/>
<keyword evidence="4 6" id="KW-1133">Transmembrane helix</keyword>
<evidence type="ECO:0000256" key="4">
    <source>
        <dbReference type="ARBA" id="ARBA00022989"/>
    </source>
</evidence>
<organism evidence="8 9">
    <name type="scientific">Parascedosporium putredinis</name>
    <dbReference type="NCBI Taxonomy" id="1442378"/>
    <lineage>
        <taxon>Eukaryota</taxon>
        <taxon>Fungi</taxon>
        <taxon>Dikarya</taxon>
        <taxon>Ascomycota</taxon>
        <taxon>Pezizomycotina</taxon>
        <taxon>Sordariomycetes</taxon>
        <taxon>Hypocreomycetidae</taxon>
        <taxon>Microascales</taxon>
        <taxon>Microascaceae</taxon>
        <taxon>Parascedosporium</taxon>
    </lineage>
</organism>
<feature type="transmembrane region" description="Helical" evidence="6">
    <location>
        <begin position="74"/>
        <end position="94"/>
    </location>
</feature>
<dbReference type="GO" id="GO:0022857">
    <property type="term" value="F:transmembrane transporter activity"/>
    <property type="evidence" value="ECO:0007669"/>
    <property type="project" value="InterPro"/>
</dbReference>
<accession>A0A9P1M6T7</accession>
<feature type="transmembrane region" description="Helical" evidence="6">
    <location>
        <begin position="31"/>
        <end position="52"/>
    </location>
</feature>
<feature type="transmembrane region" description="Helical" evidence="6">
    <location>
        <begin position="279"/>
        <end position="296"/>
    </location>
</feature>
<keyword evidence="9" id="KW-1185">Reference proteome</keyword>
<evidence type="ECO:0000256" key="5">
    <source>
        <dbReference type="ARBA" id="ARBA00023136"/>
    </source>
</evidence>
<dbReference type="InterPro" id="IPR020846">
    <property type="entry name" value="MFS_dom"/>
</dbReference>
<sequence>MSSIRKRSDEGNAVPGYDATLSADSGETRRAILKVDFFILPIIILCFCFLQFDRTNIGNALTDTLRDDIKIDNAAINLAQTLFTVGFIVTELPFNMISRYMGPERFLPITMFLWGTVTWAQVFLKNATGLYVARFFVGALEGGYIPGFALYISRYYTNNELALRYALFWASNSFAGALGGPLSIGLLSLKGRGGLHGWQWLFLIEGVLTCFLGIVAYLYLPHNAAKPKSFFGKSFNVFTDREAAIIVTRVIRNDPTKALRYGKPVLLTHIIQTFTDWRIYGHLAAALLSMVMIAPMNTYAPSIIKSLGFTSLQANGLNSVGSVCALVWSVSLAFSSDSLGERGFHIAVGYLWGAIGLLWLALAPTDVSKWTLYGGVVWTQMGMGSAQAISAAWLTAKMEDYKRPVALAAYVMSIQLANFPETNCSELKLAIINRPEDNGKDPRHSLLSHHLGSTDPSDLDPAPVLLIRDAATDAGVHSPGQLDEIRLPNDVISMGLVTPAIAHSLFTLFHSHYGRWVRFPEDCPSDTLFNRVKRSPLLLCSVFLIAVRHTSQDLADRLAPKLFHEAKRLVSSGLLEVPQGREFFQAALVLSLWSTTVGQVPLSIDGWLLTGYAIQQALSNPYFAEILRTDWKSTADIFTNLDSWYCVGTNRQAIIRQEHIDRCLHLAKFDSTTNYERRMAAEVELYWILCNTRANSPPPVAETLVVLEAWQHSWSSLFNEPRSQFLRIGFHFANLLVYGSSLKRHKSGMHHSVVREMIRHSTAVINIAVETADGRTRHLTDHIYHAITFSALTLCKILHAYESQLVAANYDVASLDNLVLNLVSWLHSIGLPCHVASILGHVVLTQFRKLRPNASPTTPTLGVPTAGGPGTASLGDKNLPITDMSFIYANFIESELFHVDADINSWPQWTQIHSDTDASL</sequence>
<evidence type="ECO:0000256" key="3">
    <source>
        <dbReference type="ARBA" id="ARBA00022692"/>
    </source>
</evidence>
<dbReference type="Gene3D" id="1.20.1250.20">
    <property type="entry name" value="MFS general substrate transporter like domains"/>
    <property type="match status" value="2"/>
</dbReference>
<evidence type="ECO:0000256" key="2">
    <source>
        <dbReference type="ARBA" id="ARBA00022448"/>
    </source>
</evidence>
<dbReference type="InterPro" id="IPR011701">
    <property type="entry name" value="MFS"/>
</dbReference>
<evidence type="ECO:0000259" key="7">
    <source>
        <dbReference type="PROSITE" id="PS50850"/>
    </source>
</evidence>
<evidence type="ECO:0000313" key="8">
    <source>
        <dbReference type="EMBL" id="CAI4212411.1"/>
    </source>
</evidence>
<comment type="caution">
    <text evidence="8">The sequence shown here is derived from an EMBL/GenBank/DDBJ whole genome shotgun (WGS) entry which is preliminary data.</text>
</comment>
<evidence type="ECO:0000256" key="6">
    <source>
        <dbReference type="SAM" id="Phobius"/>
    </source>
</evidence>
<name>A0A9P1M6T7_9PEZI</name>
<dbReference type="PANTHER" id="PTHR43791:SF86">
    <property type="entry name" value="MAJOR FACILITATOR SUPERFAMILY (MFS) PROFILE DOMAIN-CONTAINING PROTEIN"/>
    <property type="match status" value="1"/>
</dbReference>
<keyword evidence="3 6" id="KW-0812">Transmembrane</keyword>
<dbReference type="PROSITE" id="PS50850">
    <property type="entry name" value="MFS"/>
    <property type="match status" value="1"/>
</dbReference>
<dbReference type="PANTHER" id="PTHR43791">
    <property type="entry name" value="PERMEASE-RELATED"/>
    <property type="match status" value="1"/>
</dbReference>
<dbReference type="Pfam" id="PF07690">
    <property type="entry name" value="MFS_1"/>
    <property type="match status" value="1"/>
</dbReference>
<feature type="transmembrane region" description="Helical" evidence="6">
    <location>
        <begin position="106"/>
        <end position="124"/>
    </location>
</feature>
<dbReference type="EMBL" id="CALLCH030000004">
    <property type="protein sequence ID" value="CAI4212411.1"/>
    <property type="molecule type" value="Genomic_DNA"/>
</dbReference>
<proteinExistence type="predicted"/>
<feature type="domain" description="Major facilitator superfamily (MFS) profile" evidence="7">
    <location>
        <begin position="39"/>
        <end position="486"/>
    </location>
</feature>
<dbReference type="FunFam" id="1.20.1250.20:FF:000106">
    <property type="entry name" value="MFS transporter, putative"/>
    <property type="match status" value="1"/>
</dbReference>
<gene>
    <name evidence="8" type="ORF">PPNO1_LOCUS2172</name>
</gene>
<dbReference type="GO" id="GO:0016020">
    <property type="term" value="C:membrane"/>
    <property type="evidence" value="ECO:0007669"/>
    <property type="project" value="UniProtKB-SubCell"/>
</dbReference>
<evidence type="ECO:0000313" key="9">
    <source>
        <dbReference type="Proteomes" id="UP000838763"/>
    </source>
</evidence>
<keyword evidence="2" id="KW-0813">Transport</keyword>
<dbReference type="Proteomes" id="UP000838763">
    <property type="component" value="Unassembled WGS sequence"/>
</dbReference>
<dbReference type="CDD" id="cd12148">
    <property type="entry name" value="fungal_TF_MHR"/>
    <property type="match status" value="1"/>
</dbReference>
<evidence type="ECO:0000256" key="1">
    <source>
        <dbReference type="ARBA" id="ARBA00004141"/>
    </source>
</evidence>
<feature type="transmembrane region" description="Helical" evidence="6">
    <location>
        <begin position="346"/>
        <end position="364"/>
    </location>
</feature>
<feature type="transmembrane region" description="Helical" evidence="6">
    <location>
        <begin position="370"/>
        <end position="394"/>
    </location>
</feature>
<keyword evidence="5 6" id="KW-0472">Membrane</keyword>
<reference evidence="8" key="1">
    <citation type="submission" date="2022-11" db="EMBL/GenBank/DDBJ databases">
        <authorList>
            <person name="Scott C."/>
            <person name="Bruce N."/>
        </authorList>
    </citation>
    <scope>NUCLEOTIDE SEQUENCE</scope>
</reference>
<dbReference type="AlphaFoldDB" id="A0A9P1M6T7"/>
<comment type="subcellular location">
    <subcellularLocation>
        <location evidence="1">Membrane</location>
        <topology evidence="1">Multi-pass membrane protein</topology>
    </subcellularLocation>
</comment>